<dbReference type="Proteomes" id="UP000176998">
    <property type="component" value="Unassembled WGS sequence"/>
</dbReference>
<keyword evidence="3" id="KW-1185">Reference proteome</keyword>
<name>A0A1G4BL41_9PEZI</name>
<comment type="caution">
    <text evidence="2">The sequence shown here is derived from an EMBL/GenBank/DDBJ whole genome shotgun (WGS) entry which is preliminary data.</text>
</comment>
<proteinExistence type="predicted"/>
<reference evidence="2 3" key="1">
    <citation type="submission" date="2016-09" db="EMBL/GenBank/DDBJ databases">
        <authorList>
            <person name="Capua I."/>
            <person name="De Benedictis P."/>
            <person name="Joannis T."/>
            <person name="Lombin L.H."/>
            <person name="Cattoli G."/>
        </authorList>
    </citation>
    <scope>NUCLEOTIDE SEQUENCE [LARGE SCALE GENOMIC DNA]</scope>
    <source>
        <strain evidence="2 3">IMI 309357</strain>
    </source>
</reference>
<organism evidence="2 3">
    <name type="scientific">Colletotrichum orchidophilum</name>
    <dbReference type="NCBI Taxonomy" id="1209926"/>
    <lineage>
        <taxon>Eukaryota</taxon>
        <taxon>Fungi</taxon>
        <taxon>Dikarya</taxon>
        <taxon>Ascomycota</taxon>
        <taxon>Pezizomycotina</taxon>
        <taxon>Sordariomycetes</taxon>
        <taxon>Hypocreomycetidae</taxon>
        <taxon>Glomerellales</taxon>
        <taxon>Glomerellaceae</taxon>
        <taxon>Colletotrichum</taxon>
    </lineage>
</organism>
<feature type="chain" id="PRO_5009603041" evidence="1">
    <location>
        <begin position="18"/>
        <end position="69"/>
    </location>
</feature>
<gene>
    <name evidence="2" type="ORF">CORC01_02624</name>
</gene>
<keyword evidence="1" id="KW-0732">Signal</keyword>
<dbReference type="EMBL" id="MJBS01000015">
    <property type="protein sequence ID" value="OHF02045.1"/>
    <property type="molecule type" value="Genomic_DNA"/>
</dbReference>
<dbReference type="GeneID" id="34555784"/>
<dbReference type="AlphaFoldDB" id="A0A1G4BL41"/>
<feature type="signal peptide" evidence="1">
    <location>
        <begin position="1"/>
        <end position="17"/>
    </location>
</feature>
<dbReference type="OrthoDB" id="4835613at2759"/>
<protein>
    <submittedName>
        <fullName evidence="2">Uncharacterized protein</fullName>
    </submittedName>
</protein>
<accession>A0A1G4BL41</accession>
<evidence type="ECO:0000256" key="1">
    <source>
        <dbReference type="SAM" id="SignalP"/>
    </source>
</evidence>
<dbReference type="RefSeq" id="XP_022479187.1">
    <property type="nucleotide sequence ID" value="XM_022614274.1"/>
</dbReference>
<evidence type="ECO:0000313" key="3">
    <source>
        <dbReference type="Proteomes" id="UP000176998"/>
    </source>
</evidence>
<evidence type="ECO:0000313" key="2">
    <source>
        <dbReference type="EMBL" id="OHF02045.1"/>
    </source>
</evidence>
<sequence length="69" mass="7455">MVASRVLLLFVVAAAMAQQTNLGYERLAERRDALPPIPGVGVVATFFDDTVNIINEISHWLSSNITAGL</sequence>